<sequence>MYLGCVIHYLSLTPAVHPSPTPVVHPPPTHPVHPPPPTPAVHPPLTPAVHPPPTHTVHHPPTHTVHPPPTHTVHPPPTHTVHPPPTHIVHPSTPTPAKEPLPPPDPTSIPSSSTRPPSETVTPFTDGDDDDVDPLLHDRPWIEPYGKGFIPSRVASQAITRSIKQQYLTPWPTWGAIPIDDRKPFWERFKMKVQWKAKHESQIFT</sequence>
<evidence type="ECO:0000256" key="1">
    <source>
        <dbReference type="SAM" id="MobiDB-lite"/>
    </source>
</evidence>
<protein>
    <submittedName>
        <fullName evidence="3">Splicing factor 3A subunit 2-like</fullName>
    </submittedName>
</protein>
<dbReference type="RefSeq" id="XP_022637927.1">
    <property type="nucleotide sequence ID" value="XM_022782206.1"/>
</dbReference>
<accession>A0A3Q0F697</accession>
<evidence type="ECO:0000313" key="2">
    <source>
        <dbReference type="Proteomes" id="UP000087766"/>
    </source>
</evidence>
<feature type="region of interest" description="Disordered" evidence="1">
    <location>
        <begin position="21"/>
        <end position="132"/>
    </location>
</feature>
<feature type="compositionally biased region" description="Pro residues" evidence="1">
    <location>
        <begin position="66"/>
        <end position="86"/>
    </location>
</feature>
<organism evidence="2 3">
    <name type="scientific">Vigna radiata var. radiata</name>
    <name type="common">Mung bean</name>
    <name type="synonym">Phaseolus aureus</name>
    <dbReference type="NCBI Taxonomy" id="3916"/>
    <lineage>
        <taxon>Eukaryota</taxon>
        <taxon>Viridiplantae</taxon>
        <taxon>Streptophyta</taxon>
        <taxon>Embryophyta</taxon>
        <taxon>Tracheophyta</taxon>
        <taxon>Spermatophyta</taxon>
        <taxon>Magnoliopsida</taxon>
        <taxon>eudicotyledons</taxon>
        <taxon>Gunneridae</taxon>
        <taxon>Pentapetalae</taxon>
        <taxon>rosids</taxon>
        <taxon>fabids</taxon>
        <taxon>Fabales</taxon>
        <taxon>Fabaceae</taxon>
        <taxon>Papilionoideae</taxon>
        <taxon>50 kb inversion clade</taxon>
        <taxon>NPAAA clade</taxon>
        <taxon>indigoferoid/millettioid clade</taxon>
        <taxon>Phaseoleae</taxon>
        <taxon>Vigna</taxon>
    </lineage>
</organism>
<reference evidence="2" key="1">
    <citation type="journal article" date="2014" name="Nat. Commun.">
        <title>Genome sequence of mungbean and insights into evolution within Vigna species.</title>
        <authorList>
            <person name="Kang Y.J."/>
            <person name="Kim S.K."/>
            <person name="Kim M.Y."/>
            <person name="Lestari P."/>
            <person name="Kim K.H."/>
            <person name="Ha B.K."/>
            <person name="Jun T.H."/>
            <person name="Hwang W.J."/>
            <person name="Lee T."/>
            <person name="Lee J."/>
            <person name="Shim S."/>
            <person name="Yoon M.Y."/>
            <person name="Jang Y.E."/>
            <person name="Han K.S."/>
            <person name="Taeprayoon P."/>
            <person name="Yoon N."/>
            <person name="Somta P."/>
            <person name="Tanya P."/>
            <person name="Kim K.S."/>
            <person name="Gwag J.G."/>
            <person name="Moon J.K."/>
            <person name="Lee Y.H."/>
            <person name="Park B.S."/>
            <person name="Bombarely A."/>
            <person name="Doyle J.J."/>
            <person name="Jackson S.A."/>
            <person name="Schafleitner R."/>
            <person name="Srinives P."/>
            <person name="Varshney R.K."/>
            <person name="Lee S.H."/>
        </authorList>
    </citation>
    <scope>NUCLEOTIDE SEQUENCE [LARGE SCALE GENOMIC DNA]</scope>
    <source>
        <strain evidence="2">cv. VC1973A</strain>
    </source>
</reference>
<evidence type="ECO:0000313" key="3">
    <source>
        <dbReference type="RefSeq" id="XP_022637927.1"/>
    </source>
</evidence>
<dbReference type="Proteomes" id="UP000087766">
    <property type="component" value="Chromosome 6"/>
</dbReference>
<gene>
    <name evidence="3" type="primary">LOC111241864</name>
</gene>
<dbReference type="OrthoDB" id="1430883at2759"/>
<proteinExistence type="predicted"/>
<name>A0A3Q0F697_VIGRR</name>
<feature type="compositionally biased region" description="Pro residues" evidence="1">
    <location>
        <begin position="21"/>
        <end position="54"/>
    </location>
</feature>
<feature type="compositionally biased region" description="Pro residues" evidence="1">
    <location>
        <begin position="93"/>
        <end position="107"/>
    </location>
</feature>
<dbReference type="GeneID" id="111241864"/>
<feature type="compositionally biased region" description="Low complexity" evidence="1">
    <location>
        <begin position="108"/>
        <end position="123"/>
    </location>
</feature>
<reference evidence="3" key="2">
    <citation type="submission" date="2025-08" db="UniProtKB">
        <authorList>
            <consortium name="RefSeq"/>
        </authorList>
    </citation>
    <scope>IDENTIFICATION</scope>
    <source>
        <tissue evidence="3">Leaf</tissue>
    </source>
</reference>
<dbReference type="KEGG" id="vra:111241864"/>
<keyword evidence="2" id="KW-1185">Reference proteome</keyword>
<dbReference type="AlphaFoldDB" id="A0A3Q0F697"/>